<dbReference type="InterPro" id="IPR001394">
    <property type="entry name" value="Peptidase_C19_UCH"/>
</dbReference>
<comment type="similarity">
    <text evidence="6">Belongs to the peptidase C19 family.</text>
</comment>
<dbReference type="PROSITE" id="PS00972">
    <property type="entry name" value="USP_1"/>
    <property type="match status" value="1"/>
</dbReference>
<protein>
    <recommendedName>
        <fullName evidence="6">Ubiquitin carboxyl-terminal hydrolase</fullName>
        <ecNumber evidence="6">3.4.19.12</ecNumber>
    </recommendedName>
</protein>
<dbReference type="EC" id="3.4.19.12" evidence="6"/>
<organism evidence="10 11">
    <name type="scientific">Amanita muscaria (strain Koide BX008)</name>
    <dbReference type="NCBI Taxonomy" id="946122"/>
    <lineage>
        <taxon>Eukaryota</taxon>
        <taxon>Fungi</taxon>
        <taxon>Dikarya</taxon>
        <taxon>Basidiomycota</taxon>
        <taxon>Agaricomycotina</taxon>
        <taxon>Agaricomycetes</taxon>
        <taxon>Agaricomycetidae</taxon>
        <taxon>Agaricales</taxon>
        <taxon>Pluteineae</taxon>
        <taxon>Amanitaceae</taxon>
        <taxon>Amanita</taxon>
    </lineage>
</organism>
<dbReference type="AlphaFoldDB" id="A0A0C2X7T6"/>
<dbReference type="InterPro" id="IPR000626">
    <property type="entry name" value="Ubiquitin-like_dom"/>
</dbReference>
<evidence type="ECO:0000256" key="4">
    <source>
        <dbReference type="ARBA" id="ARBA00022801"/>
    </source>
</evidence>
<dbReference type="InParanoid" id="A0A0C2X7T6"/>
<evidence type="ECO:0000256" key="6">
    <source>
        <dbReference type="RuleBase" id="RU366025"/>
    </source>
</evidence>
<feature type="compositionally biased region" description="Low complexity" evidence="7">
    <location>
        <begin position="382"/>
        <end position="393"/>
    </location>
</feature>
<sequence length="551" mass="60329">MAPFKVTVKHAGKTHEVQLSTDLPPAAFKDAIYQVTGVPVDRMKVMAKGVVIKDDTPWKKVAPKEGQTFTVIGAAGELPKPPEKPIVFLEDMDDAELAEALAKPVGLDNLGNTCYMNATIQALRAIPELQLALNSSGLPPGLPLPNALRNLYKNMSSTTDTVNPDTFLQVLRQVNPQFAQIDRSGKGSIAGLGRYAQQDAEECYSQIINSLRQVPGLSSDSPSSSAQTKTFVEQFLMGQMQRTLTCDESPDEPPSITREEVLKIECNISTTTNYMLPGIKISLDTEVEKNSPTLGREARYSLKSRLTRLPTYLTVHMVRFAWKADIEKKAKIMRRVKFPTEFDTLDLVTDELKAKLVPVNRRLLEIEKDRGERRKIRKRTKGVVGASSSSSGAQTADRDVEMANASGPASVTATAASPSGSTEQAEAVKLEDETVYRAKELAELEGLIHPDLKQDVGSSVSGLYDLVAIITHKGAAADSGHYIGYAKKSVFHKSLVQGSQKAPEHDENDEDWYKFDDDRVSIFPQEKLSTLDGGGEDSSAYVLLYKSKPLA</sequence>
<dbReference type="InterPro" id="IPR029071">
    <property type="entry name" value="Ubiquitin-like_domsf"/>
</dbReference>
<dbReference type="PROSITE" id="PS00973">
    <property type="entry name" value="USP_2"/>
    <property type="match status" value="1"/>
</dbReference>
<dbReference type="OrthoDB" id="333239at2759"/>
<dbReference type="SUPFAM" id="SSF54001">
    <property type="entry name" value="Cysteine proteinases"/>
    <property type="match status" value="1"/>
</dbReference>
<dbReference type="CDD" id="cd16104">
    <property type="entry name" value="Ubl_USP14_like"/>
    <property type="match status" value="1"/>
</dbReference>
<dbReference type="PROSITE" id="PS50235">
    <property type="entry name" value="USP_3"/>
    <property type="match status" value="1"/>
</dbReference>
<dbReference type="GO" id="GO:0004843">
    <property type="term" value="F:cysteine-type deubiquitinase activity"/>
    <property type="evidence" value="ECO:0007669"/>
    <property type="project" value="UniProtKB-UniRule"/>
</dbReference>
<evidence type="ECO:0000256" key="7">
    <source>
        <dbReference type="SAM" id="MobiDB-lite"/>
    </source>
</evidence>
<dbReference type="SUPFAM" id="SSF54236">
    <property type="entry name" value="Ubiquitin-like"/>
    <property type="match status" value="1"/>
</dbReference>
<feature type="domain" description="USP" evidence="9">
    <location>
        <begin position="105"/>
        <end position="548"/>
    </location>
</feature>
<dbReference type="InterPro" id="IPR018200">
    <property type="entry name" value="USP_CS"/>
</dbReference>
<keyword evidence="2 6" id="KW-0645">Protease</keyword>
<dbReference type="PANTHER" id="PTHR43982">
    <property type="entry name" value="UBIQUITIN CARBOXYL-TERMINAL HYDROLASE"/>
    <property type="match status" value="1"/>
</dbReference>
<dbReference type="GO" id="GO:0043161">
    <property type="term" value="P:proteasome-mediated ubiquitin-dependent protein catabolic process"/>
    <property type="evidence" value="ECO:0007669"/>
    <property type="project" value="InterPro"/>
</dbReference>
<dbReference type="Proteomes" id="UP000054549">
    <property type="component" value="Unassembled WGS sequence"/>
</dbReference>
<dbReference type="InterPro" id="IPR044635">
    <property type="entry name" value="UBP14-like"/>
</dbReference>
<keyword evidence="3 6" id="KW-0833">Ubl conjugation pathway</keyword>
<dbReference type="GO" id="GO:0070628">
    <property type="term" value="F:proteasome binding"/>
    <property type="evidence" value="ECO:0007669"/>
    <property type="project" value="TreeGrafter"/>
</dbReference>
<feature type="compositionally biased region" description="Low complexity" evidence="7">
    <location>
        <begin position="405"/>
        <end position="422"/>
    </location>
</feature>
<comment type="catalytic activity">
    <reaction evidence="1 6">
        <text>Thiol-dependent hydrolysis of ester, thioester, amide, peptide and isopeptide bonds formed by the C-terminal Gly of ubiquitin (a 76-residue protein attached to proteins as an intracellular targeting signal).</text>
        <dbReference type="EC" id="3.4.19.12"/>
    </reaction>
</comment>
<proteinExistence type="inferred from homology"/>
<dbReference type="Pfam" id="PF00443">
    <property type="entry name" value="UCH"/>
    <property type="match status" value="1"/>
</dbReference>
<evidence type="ECO:0000256" key="2">
    <source>
        <dbReference type="ARBA" id="ARBA00022670"/>
    </source>
</evidence>
<dbReference type="FunCoup" id="A0A0C2X7T6">
    <property type="interactions" value="925"/>
</dbReference>
<evidence type="ECO:0000256" key="3">
    <source>
        <dbReference type="ARBA" id="ARBA00022786"/>
    </source>
</evidence>
<evidence type="ECO:0000256" key="5">
    <source>
        <dbReference type="ARBA" id="ARBA00022807"/>
    </source>
</evidence>
<dbReference type="InterPro" id="IPR028889">
    <property type="entry name" value="USP"/>
</dbReference>
<dbReference type="InterPro" id="IPR038765">
    <property type="entry name" value="Papain-like_cys_pep_sf"/>
</dbReference>
<dbReference type="Pfam" id="PF00240">
    <property type="entry name" value="ubiquitin"/>
    <property type="match status" value="1"/>
</dbReference>
<dbReference type="GO" id="GO:0061136">
    <property type="term" value="P:regulation of proteasomal protein catabolic process"/>
    <property type="evidence" value="ECO:0007669"/>
    <property type="project" value="TreeGrafter"/>
</dbReference>
<keyword evidence="11" id="KW-1185">Reference proteome</keyword>
<dbReference type="GO" id="GO:0016579">
    <property type="term" value="P:protein deubiquitination"/>
    <property type="evidence" value="ECO:0007669"/>
    <property type="project" value="InterPro"/>
</dbReference>
<evidence type="ECO:0000313" key="11">
    <source>
        <dbReference type="Proteomes" id="UP000054549"/>
    </source>
</evidence>
<dbReference type="PANTHER" id="PTHR43982:SF1">
    <property type="entry name" value="UBIQUITIN CARBOXYL-TERMINAL HYDROLASE 14"/>
    <property type="match status" value="1"/>
</dbReference>
<dbReference type="PROSITE" id="PS50053">
    <property type="entry name" value="UBIQUITIN_2"/>
    <property type="match status" value="1"/>
</dbReference>
<keyword evidence="4 6" id="KW-0378">Hydrolase</keyword>
<dbReference type="Gene3D" id="3.10.20.90">
    <property type="entry name" value="Phosphatidylinositol 3-kinase Catalytic Subunit, Chain A, domain 1"/>
    <property type="match status" value="1"/>
</dbReference>
<reference evidence="10 11" key="1">
    <citation type="submission" date="2014-04" db="EMBL/GenBank/DDBJ databases">
        <title>Evolutionary Origins and Diversification of the Mycorrhizal Mutualists.</title>
        <authorList>
            <consortium name="DOE Joint Genome Institute"/>
            <consortium name="Mycorrhizal Genomics Consortium"/>
            <person name="Kohler A."/>
            <person name="Kuo A."/>
            <person name="Nagy L.G."/>
            <person name="Floudas D."/>
            <person name="Copeland A."/>
            <person name="Barry K.W."/>
            <person name="Cichocki N."/>
            <person name="Veneault-Fourrey C."/>
            <person name="LaButti K."/>
            <person name="Lindquist E.A."/>
            <person name="Lipzen A."/>
            <person name="Lundell T."/>
            <person name="Morin E."/>
            <person name="Murat C."/>
            <person name="Riley R."/>
            <person name="Ohm R."/>
            <person name="Sun H."/>
            <person name="Tunlid A."/>
            <person name="Henrissat B."/>
            <person name="Grigoriev I.V."/>
            <person name="Hibbett D.S."/>
            <person name="Martin F."/>
        </authorList>
    </citation>
    <scope>NUCLEOTIDE SEQUENCE [LARGE SCALE GENOMIC DNA]</scope>
    <source>
        <strain evidence="10 11">Koide BX008</strain>
    </source>
</reference>
<evidence type="ECO:0000313" key="10">
    <source>
        <dbReference type="EMBL" id="KIL65371.1"/>
    </source>
</evidence>
<feature type="domain" description="Ubiquitin-like" evidence="8">
    <location>
        <begin position="4"/>
        <end position="72"/>
    </location>
</feature>
<accession>A0A0C2X7T6</accession>
<dbReference type="SMART" id="SM00213">
    <property type="entry name" value="UBQ"/>
    <property type="match status" value="1"/>
</dbReference>
<gene>
    <name evidence="10" type="ORF">M378DRAFT_186464</name>
</gene>
<dbReference type="EMBL" id="KN818242">
    <property type="protein sequence ID" value="KIL65371.1"/>
    <property type="molecule type" value="Genomic_DNA"/>
</dbReference>
<dbReference type="HOGENOM" id="CLU_017549_2_0_1"/>
<evidence type="ECO:0000259" key="8">
    <source>
        <dbReference type="PROSITE" id="PS50053"/>
    </source>
</evidence>
<feature type="region of interest" description="Disordered" evidence="7">
    <location>
        <begin position="375"/>
        <end position="427"/>
    </location>
</feature>
<dbReference type="Gene3D" id="3.90.70.10">
    <property type="entry name" value="Cysteine proteinases"/>
    <property type="match status" value="1"/>
</dbReference>
<evidence type="ECO:0000256" key="1">
    <source>
        <dbReference type="ARBA" id="ARBA00000707"/>
    </source>
</evidence>
<evidence type="ECO:0000259" key="9">
    <source>
        <dbReference type="PROSITE" id="PS50235"/>
    </source>
</evidence>
<name>A0A0C2X7T6_AMAMK</name>
<keyword evidence="5 6" id="KW-0788">Thiol protease</keyword>
<dbReference type="STRING" id="946122.A0A0C2X7T6"/>